<dbReference type="AlphaFoldDB" id="A0A251V7U6"/>
<keyword evidence="2 6" id="KW-0645">Protease</keyword>
<dbReference type="EMBL" id="CM007892">
    <property type="protein sequence ID" value="OTG31687.1"/>
    <property type="molecule type" value="Genomic_DNA"/>
</dbReference>
<gene>
    <name evidence="6" type="ORF">HannXRQ_Chr03g0078461</name>
    <name evidence="5" type="ORF">HanXRQr2_Chr16g0736201</name>
</gene>
<feature type="domain" description="Ubiquitin-like protease family profile" evidence="4">
    <location>
        <begin position="1"/>
        <end position="141"/>
    </location>
</feature>
<dbReference type="OMA" id="KERYMKD"/>
<dbReference type="InterPro" id="IPR003653">
    <property type="entry name" value="Peptidase_C48_C"/>
</dbReference>
<dbReference type="GO" id="GO:0016929">
    <property type="term" value="F:deSUMOylase activity"/>
    <property type="evidence" value="ECO:0000318"/>
    <property type="project" value="GO_Central"/>
</dbReference>
<evidence type="ECO:0000256" key="3">
    <source>
        <dbReference type="ARBA" id="ARBA00022801"/>
    </source>
</evidence>
<name>A0A251V7U6_HELAN</name>
<evidence type="ECO:0000313" key="5">
    <source>
        <dbReference type="EMBL" id="KAF5759024.1"/>
    </source>
</evidence>
<evidence type="ECO:0000313" key="6">
    <source>
        <dbReference type="EMBL" id="OTG31687.1"/>
    </source>
</evidence>
<dbReference type="SUPFAM" id="SSF54001">
    <property type="entry name" value="Cysteine proteinases"/>
    <property type="match status" value="1"/>
</dbReference>
<keyword evidence="3" id="KW-0378">Hydrolase</keyword>
<dbReference type="Gramene" id="mRNA:HanXRQr2_Chr16g0736201">
    <property type="protein sequence ID" value="mRNA:HanXRQr2_Chr16g0736201"/>
    <property type="gene ID" value="HanXRQr2_Chr16g0736201"/>
</dbReference>
<dbReference type="Gene3D" id="3.40.395.10">
    <property type="entry name" value="Adenoviral Proteinase, Chain A"/>
    <property type="match status" value="1"/>
</dbReference>
<sequence>MMPDIFYDEEKYTDNQRLKIFASNFEDILLRYEVKKLDSVDLVFIPVLQGDHFYVLCFNLKSGKIELIDNSAANQEFKDRYKGLPDTLRKVLVLYLEKALKPTSAIKELANSVIERKEMDWRTKNNGVDCGVFTMRHMETYKGDQKPWVTGFVKEDEVNNRQNSQLHLLRHRYLSKIILSEHNMHRQVIIKKANAFDKRPDKERYMKDLDKIIPDRMSRYFAKPK</sequence>
<comment type="similarity">
    <text evidence="1">Belongs to the peptidase C48 family.</text>
</comment>
<dbReference type="InterPro" id="IPR038765">
    <property type="entry name" value="Papain-like_cys_pep_sf"/>
</dbReference>
<dbReference type="GO" id="GO:0005634">
    <property type="term" value="C:nucleus"/>
    <property type="evidence" value="ECO:0000318"/>
    <property type="project" value="GO_Central"/>
</dbReference>
<dbReference type="Pfam" id="PF02902">
    <property type="entry name" value="Peptidase_C48"/>
    <property type="match status" value="1"/>
</dbReference>
<protein>
    <submittedName>
        <fullName evidence="6">Putative ulp1 protease family, C-terminal catalytic domain-containing protein</fullName>
    </submittedName>
    <submittedName>
        <fullName evidence="5">Ulp1 protease family catalytic domain, papain-like cysteine peptidase superfamily</fullName>
    </submittedName>
</protein>
<dbReference type="GO" id="GO:0006508">
    <property type="term" value="P:proteolysis"/>
    <property type="evidence" value="ECO:0007669"/>
    <property type="project" value="UniProtKB-KW"/>
</dbReference>
<evidence type="ECO:0000256" key="2">
    <source>
        <dbReference type="ARBA" id="ARBA00022670"/>
    </source>
</evidence>
<dbReference type="EMBL" id="MNCJ02000331">
    <property type="protein sequence ID" value="KAF5759024.1"/>
    <property type="molecule type" value="Genomic_DNA"/>
</dbReference>
<proteinExistence type="inferred from homology"/>
<evidence type="ECO:0000313" key="7">
    <source>
        <dbReference type="Proteomes" id="UP000215914"/>
    </source>
</evidence>
<keyword evidence="7" id="KW-1185">Reference proteome</keyword>
<reference evidence="5" key="3">
    <citation type="submission" date="2020-06" db="EMBL/GenBank/DDBJ databases">
        <title>Helianthus annuus Genome sequencing and assembly Release 2.</title>
        <authorList>
            <person name="Gouzy J."/>
            <person name="Langlade N."/>
            <person name="Munos S."/>
        </authorList>
    </citation>
    <scope>NUCLEOTIDE SEQUENCE</scope>
    <source>
        <tissue evidence="5">Leaves</tissue>
    </source>
</reference>
<evidence type="ECO:0000259" key="4">
    <source>
        <dbReference type="PROSITE" id="PS50600"/>
    </source>
</evidence>
<dbReference type="PROSITE" id="PS50600">
    <property type="entry name" value="ULP_PROTEASE"/>
    <property type="match status" value="1"/>
</dbReference>
<dbReference type="GO" id="GO:0016926">
    <property type="term" value="P:protein desumoylation"/>
    <property type="evidence" value="ECO:0000318"/>
    <property type="project" value="GO_Central"/>
</dbReference>
<dbReference type="Proteomes" id="UP000215914">
    <property type="component" value="Chromosome 3"/>
</dbReference>
<organism evidence="6 7">
    <name type="scientific">Helianthus annuus</name>
    <name type="common">Common sunflower</name>
    <dbReference type="NCBI Taxonomy" id="4232"/>
    <lineage>
        <taxon>Eukaryota</taxon>
        <taxon>Viridiplantae</taxon>
        <taxon>Streptophyta</taxon>
        <taxon>Embryophyta</taxon>
        <taxon>Tracheophyta</taxon>
        <taxon>Spermatophyta</taxon>
        <taxon>Magnoliopsida</taxon>
        <taxon>eudicotyledons</taxon>
        <taxon>Gunneridae</taxon>
        <taxon>Pentapetalae</taxon>
        <taxon>asterids</taxon>
        <taxon>campanulids</taxon>
        <taxon>Asterales</taxon>
        <taxon>Asteraceae</taxon>
        <taxon>Asteroideae</taxon>
        <taxon>Heliantheae alliance</taxon>
        <taxon>Heliantheae</taxon>
        <taxon>Helianthus</taxon>
    </lineage>
</organism>
<reference evidence="5 7" key="1">
    <citation type="journal article" date="2017" name="Nature">
        <title>The sunflower genome provides insights into oil metabolism, flowering and Asterid evolution.</title>
        <authorList>
            <person name="Badouin H."/>
            <person name="Gouzy J."/>
            <person name="Grassa C.J."/>
            <person name="Murat F."/>
            <person name="Staton S.E."/>
            <person name="Cottret L."/>
            <person name="Lelandais-Briere C."/>
            <person name="Owens G.L."/>
            <person name="Carrere S."/>
            <person name="Mayjonade B."/>
            <person name="Legrand L."/>
            <person name="Gill N."/>
            <person name="Kane N.C."/>
            <person name="Bowers J.E."/>
            <person name="Hubner S."/>
            <person name="Bellec A."/>
            <person name="Berard A."/>
            <person name="Berges H."/>
            <person name="Blanchet N."/>
            <person name="Boniface M.C."/>
            <person name="Brunel D."/>
            <person name="Catrice O."/>
            <person name="Chaidir N."/>
            <person name="Claudel C."/>
            <person name="Donnadieu C."/>
            <person name="Faraut T."/>
            <person name="Fievet G."/>
            <person name="Helmstetter N."/>
            <person name="King M."/>
            <person name="Knapp S.J."/>
            <person name="Lai Z."/>
            <person name="Le Paslier M.C."/>
            <person name="Lippi Y."/>
            <person name="Lorenzon L."/>
            <person name="Mandel J.R."/>
            <person name="Marage G."/>
            <person name="Marchand G."/>
            <person name="Marquand E."/>
            <person name="Bret-Mestries E."/>
            <person name="Morien E."/>
            <person name="Nambeesan S."/>
            <person name="Nguyen T."/>
            <person name="Pegot-Espagnet P."/>
            <person name="Pouilly N."/>
            <person name="Raftis F."/>
            <person name="Sallet E."/>
            <person name="Schiex T."/>
            <person name="Thomas J."/>
            <person name="Vandecasteele C."/>
            <person name="Vares D."/>
            <person name="Vear F."/>
            <person name="Vautrin S."/>
            <person name="Crespi M."/>
            <person name="Mangin B."/>
            <person name="Burke J.M."/>
            <person name="Salse J."/>
            <person name="Munos S."/>
            <person name="Vincourt P."/>
            <person name="Rieseberg L.H."/>
            <person name="Langlade N.B."/>
        </authorList>
    </citation>
    <scope>NUCLEOTIDE SEQUENCE [LARGE SCALE GENOMIC DNA]</scope>
    <source>
        <strain evidence="7">cv. SF193</strain>
        <tissue evidence="5">Leaves</tissue>
    </source>
</reference>
<reference evidence="6" key="2">
    <citation type="submission" date="2017-02" db="EMBL/GenBank/DDBJ databases">
        <title>Sunflower complete genome.</title>
        <authorList>
            <person name="Langlade N."/>
            <person name="Munos S."/>
        </authorList>
    </citation>
    <scope>NUCLEOTIDE SEQUENCE [LARGE SCALE GENOMIC DNA]</scope>
    <source>
        <tissue evidence="6">Leaves</tissue>
    </source>
</reference>
<evidence type="ECO:0000256" key="1">
    <source>
        <dbReference type="ARBA" id="ARBA00005234"/>
    </source>
</evidence>
<accession>A0A251V7U6</accession>
<dbReference type="InParanoid" id="A0A251V7U6"/>